<dbReference type="Pfam" id="PF14006">
    <property type="entry name" value="YqzL"/>
    <property type="match status" value="1"/>
</dbReference>
<gene>
    <name evidence="1" type="ORF">HMPREF3213_01128</name>
</gene>
<evidence type="ECO:0000313" key="2">
    <source>
        <dbReference type="Proteomes" id="UP000070376"/>
    </source>
</evidence>
<evidence type="ECO:0008006" key="3">
    <source>
        <dbReference type="Google" id="ProtNLM"/>
    </source>
</evidence>
<protein>
    <recommendedName>
        <fullName evidence="3">YqzL family protein</fullName>
    </recommendedName>
</protein>
<name>A0A133KWI5_HEYCO</name>
<sequence length="57" mass="6886">MTYNMKGVVNMLEFTWKVFADTGNIDTYLLFKELERDRRQDRYEREEDPADADFSIT</sequence>
<dbReference type="AlphaFoldDB" id="A0A133KWI5"/>
<accession>A0A133KWI5</accession>
<dbReference type="PATRIC" id="fig|1398.22.peg.1138"/>
<comment type="caution">
    <text evidence="1">The sequence shown here is derived from an EMBL/GenBank/DDBJ whole genome shotgun (WGS) entry which is preliminary data.</text>
</comment>
<dbReference type="InterPro" id="IPR025617">
    <property type="entry name" value="YqzL"/>
</dbReference>
<evidence type="ECO:0000313" key="1">
    <source>
        <dbReference type="EMBL" id="KWZ84069.1"/>
    </source>
</evidence>
<reference evidence="2" key="1">
    <citation type="submission" date="2016-01" db="EMBL/GenBank/DDBJ databases">
        <authorList>
            <person name="Mitreva M."/>
            <person name="Pepin K.H."/>
            <person name="Mihindukulasuriya K.A."/>
            <person name="Fulton R."/>
            <person name="Fronick C."/>
            <person name="O'Laughlin M."/>
            <person name="Miner T."/>
            <person name="Herter B."/>
            <person name="Rosa B.A."/>
            <person name="Cordes M."/>
            <person name="Tomlinson C."/>
            <person name="Wollam A."/>
            <person name="Palsikar V.B."/>
            <person name="Mardis E.R."/>
            <person name="Wilson R.K."/>
        </authorList>
    </citation>
    <scope>NUCLEOTIDE SEQUENCE [LARGE SCALE GENOMIC DNA]</scope>
    <source>
        <strain evidence="2">GED7749B</strain>
    </source>
</reference>
<dbReference type="Proteomes" id="UP000070376">
    <property type="component" value="Unassembled WGS sequence"/>
</dbReference>
<dbReference type="EMBL" id="LRPN01000033">
    <property type="protein sequence ID" value="KWZ84069.1"/>
    <property type="molecule type" value="Genomic_DNA"/>
</dbReference>
<proteinExistence type="predicted"/>
<organism evidence="1 2">
    <name type="scientific">Heyndrickxia coagulans</name>
    <name type="common">Weizmannia coagulans</name>
    <dbReference type="NCBI Taxonomy" id="1398"/>
    <lineage>
        <taxon>Bacteria</taxon>
        <taxon>Bacillati</taxon>
        <taxon>Bacillota</taxon>
        <taxon>Bacilli</taxon>
        <taxon>Bacillales</taxon>
        <taxon>Bacillaceae</taxon>
        <taxon>Heyndrickxia</taxon>
    </lineage>
</organism>